<proteinExistence type="predicted"/>
<feature type="compositionally biased region" description="Polar residues" evidence="1">
    <location>
        <begin position="1"/>
        <end position="16"/>
    </location>
</feature>
<dbReference type="AlphaFoldDB" id="A0A5C7F6T5"/>
<protein>
    <submittedName>
        <fullName evidence="2">Uncharacterized protein</fullName>
    </submittedName>
</protein>
<organism evidence="2 3">
    <name type="scientific">Alkalicoccus halolimnae</name>
    <dbReference type="NCBI Taxonomy" id="1667239"/>
    <lineage>
        <taxon>Bacteria</taxon>
        <taxon>Bacillati</taxon>
        <taxon>Bacillota</taxon>
        <taxon>Bacilli</taxon>
        <taxon>Bacillales</taxon>
        <taxon>Bacillaceae</taxon>
        <taxon>Alkalicoccus</taxon>
    </lineage>
</organism>
<accession>A0A5C7F6T5</accession>
<sequence length="93" mass="10118">MESSQHSSGSAGNDSHSGGRYLANIEIPRQFMDRYFPGEDEETPEGMKARAILVARGGKNPLYAGCYGWSRARVDLLLLAGDLEKGSKSIGRE</sequence>
<dbReference type="Proteomes" id="UP000321816">
    <property type="component" value="Chromosome"/>
</dbReference>
<gene>
    <name evidence="2" type="ORF">FTX54_002095</name>
</gene>
<dbReference type="EMBL" id="CP144914">
    <property type="protein sequence ID" value="WWD80379.1"/>
    <property type="molecule type" value="Genomic_DNA"/>
</dbReference>
<keyword evidence="3" id="KW-1185">Reference proteome</keyword>
<reference evidence="2 3" key="1">
    <citation type="submission" date="2024-01" db="EMBL/GenBank/DDBJ databases">
        <title>Complete Genome Sequence of Alkalicoccus halolimnae BZ-SZ-XJ29T, a Moderately Halophilic Bacterium Isolated from a Salt Lake.</title>
        <authorList>
            <person name="Zhao B."/>
        </authorList>
    </citation>
    <scope>NUCLEOTIDE SEQUENCE [LARGE SCALE GENOMIC DNA]</scope>
    <source>
        <strain evidence="2 3">BZ-SZ-XJ29</strain>
    </source>
</reference>
<evidence type="ECO:0000313" key="3">
    <source>
        <dbReference type="Proteomes" id="UP000321816"/>
    </source>
</evidence>
<dbReference type="KEGG" id="ahal:FTX54_002095"/>
<dbReference type="RefSeq" id="WP_147803863.1">
    <property type="nucleotide sequence ID" value="NZ_CP144914.1"/>
</dbReference>
<evidence type="ECO:0000256" key="1">
    <source>
        <dbReference type="SAM" id="MobiDB-lite"/>
    </source>
</evidence>
<name>A0A5C7F6T5_9BACI</name>
<feature type="region of interest" description="Disordered" evidence="1">
    <location>
        <begin position="1"/>
        <end position="20"/>
    </location>
</feature>
<evidence type="ECO:0000313" key="2">
    <source>
        <dbReference type="EMBL" id="WWD80379.1"/>
    </source>
</evidence>